<evidence type="ECO:0000256" key="5">
    <source>
        <dbReference type="ARBA" id="ARBA00023004"/>
    </source>
</evidence>
<name>A0ABX1K0D0_9CELL</name>
<dbReference type="PANTHER" id="PTHR12918">
    <property type="entry name" value="CYSTEINE DIOXYGENASE"/>
    <property type="match status" value="1"/>
</dbReference>
<feature type="compositionally biased region" description="Low complexity" evidence="6">
    <location>
        <begin position="8"/>
        <end position="28"/>
    </location>
</feature>
<protein>
    <submittedName>
        <fullName evidence="7">Cysteine dioxygenase</fullName>
    </submittedName>
</protein>
<sequence>MTLDQTLPSTAATAPGAPVAPAASAPPGTLGTAELADLVRSIAARPERWRPLVRFQQSGRWWTRLDAPAGVDVWLLTWLPAQGTELHDHGRSSAAFTVTAGTLTELRPDDDDGTPVPQGFATGRTQTVEPGDLHDVVNAGTEPAVSIHAYSPPLTRMTYWGAGPDGVLVPTRTVDTDEPETDA</sequence>
<dbReference type="RefSeq" id="WP_168678559.1">
    <property type="nucleotide sequence ID" value="NZ_JAAXOY010000153.1"/>
</dbReference>
<dbReference type="Gene3D" id="2.60.120.10">
    <property type="entry name" value="Jelly Rolls"/>
    <property type="match status" value="1"/>
</dbReference>
<dbReference type="InterPro" id="IPR010300">
    <property type="entry name" value="CDO_1"/>
</dbReference>
<comment type="similarity">
    <text evidence="1">Belongs to the cysteine dioxygenase family.</text>
</comment>
<gene>
    <name evidence="7" type="ORF">HGA02_07895</name>
</gene>
<proteinExistence type="inferred from homology"/>
<keyword evidence="8" id="KW-1185">Reference proteome</keyword>
<dbReference type="InterPro" id="IPR014710">
    <property type="entry name" value="RmlC-like_jellyroll"/>
</dbReference>
<dbReference type="SUPFAM" id="SSF51182">
    <property type="entry name" value="RmlC-like cupins"/>
    <property type="match status" value="1"/>
</dbReference>
<dbReference type="PANTHER" id="PTHR12918:SF1">
    <property type="entry name" value="CYSTEINE DIOXYGENASE TYPE 1"/>
    <property type="match status" value="1"/>
</dbReference>
<evidence type="ECO:0000256" key="4">
    <source>
        <dbReference type="ARBA" id="ARBA00023002"/>
    </source>
</evidence>
<evidence type="ECO:0000256" key="1">
    <source>
        <dbReference type="ARBA" id="ARBA00006622"/>
    </source>
</evidence>
<dbReference type="EMBL" id="JAAXOY010000153">
    <property type="protein sequence ID" value="NKY39450.1"/>
    <property type="molecule type" value="Genomic_DNA"/>
</dbReference>
<keyword evidence="5" id="KW-0408">Iron</keyword>
<dbReference type="CDD" id="cd10548">
    <property type="entry name" value="cupin_CDO"/>
    <property type="match status" value="1"/>
</dbReference>
<dbReference type="InterPro" id="IPR011051">
    <property type="entry name" value="RmlC_Cupin_sf"/>
</dbReference>
<dbReference type="Pfam" id="PF05995">
    <property type="entry name" value="CDO_I"/>
    <property type="match status" value="1"/>
</dbReference>
<reference evidence="7 8" key="1">
    <citation type="submission" date="2020-04" db="EMBL/GenBank/DDBJ databases">
        <title>MicrobeNet Type strains.</title>
        <authorList>
            <person name="Nicholson A.C."/>
        </authorList>
    </citation>
    <scope>NUCLEOTIDE SEQUENCE [LARGE SCALE GENOMIC DNA]</scope>
    <source>
        <strain evidence="7 8">ATCC BAA-787</strain>
    </source>
</reference>
<evidence type="ECO:0000313" key="7">
    <source>
        <dbReference type="EMBL" id="NKY39450.1"/>
    </source>
</evidence>
<organism evidence="7 8">
    <name type="scientific">Cellulomonas septica</name>
    <dbReference type="NCBI Taxonomy" id="285080"/>
    <lineage>
        <taxon>Bacteria</taxon>
        <taxon>Bacillati</taxon>
        <taxon>Actinomycetota</taxon>
        <taxon>Actinomycetes</taxon>
        <taxon>Micrococcales</taxon>
        <taxon>Cellulomonadaceae</taxon>
        <taxon>Cellulomonas</taxon>
    </lineage>
</organism>
<dbReference type="Proteomes" id="UP000777774">
    <property type="component" value="Unassembled WGS sequence"/>
</dbReference>
<keyword evidence="3 7" id="KW-0223">Dioxygenase</keyword>
<evidence type="ECO:0000313" key="8">
    <source>
        <dbReference type="Proteomes" id="UP000777774"/>
    </source>
</evidence>
<keyword evidence="2" id="KW-0479">Metal-binding</keyword>
<accession>A0ABX1K0D0</accession>
<feature type="region of interest" description="Disordered" evidence="6">
    <location>
        <begin position="1"/>
        <end position="28"/>
    </location>
</feature>
<dbReference type="GO" id="GO:0051213">
    <property type="term" value="F:dioxygenase activity"/>
    <property type="evidence" value="ECO:0007669"/>
    <property type="project" value="UniProtKB-KW"/>
</dbReference>
<evidence type="ECO:0000256" key="2">
    <source>
        <dbReference type="ARBA" id="ARBA00022723"/>
    </source>
</evidence>
<evidence type="ECO:0000256" key="6">
    <source>
        <dbReference type="SAM" id="MobiDB-lite"/>
    </source>
</evidence>
<evidence type="ECO:0000256" key="3">
    <source>
        <dbReference type="ARBA" id="ARBA00022964"/>
    </source>
</evidence>
<comment type="caution">
    <text evidence="7">The sequence shown here is derived from an EMBL/GenBank/DDBJ whole genome shotgun (WGS) entry which is preliminary data.</text>
</comment>
<keyword evidence="4" id="KW-0560">Oxidoreductase</keyword>